<dbReference type="STRING" id="1230905.A0A1G4KIV6"/>
<dbReference type="OrthoDB" id="203724at2759"/>
<dbReference type="PANTHER" id="PTHR12975">
    <property type="entry name" value="TRANSPORT PROTEIN TRAPP"/>
    <property type="match status" value="1"/>
</dbReference>
<dbReference type="PANTHER" id="PTHR12975:SF6">
    <property type="entry name" value="TRAFFICKING PROTEIN PARTICLE COMPLEX SUBUNIT 8"/>
    <property type="match status" value="1"/>
</dbReference>
<protein>
    <submittedName>
        <fullName evidence="2">LAMI_0H15390g1_1</fullName>
    </submittedName>
</protein>
<feature type="compositionally biased region" description="Polar residues" evidence="1">
    <location>
        <begin position="483"/>
        <end position="498"/>
    </location>
</feature>
<accession>A0A1G4KIV6</accession>
<dbReference type="Proteomes" id="UP000191024">
    <property type="component" value="Chromosome H"/>
</dbReference>
<evidence type="ECO:0000313" key="3">
    <source>
        <dbReference type="Proteomes" id="UP000191024"/>
    </source>
</evidence>
<sequence length="700" mass="80597">MSLSYEKYMNLVYNLNYINEPVPKEIARKIVSNAVSPVVTVTSTNTLDGHIYECYKLDSLYMLLRYFGDCITDRDQSEEHIRRSETGRVRSNSVFLRDSPQFIRFTRPLPDLIGTRNENDLLFDYHSLEVFLANYLDMVDAHTTWETPHSLLQHSTYHKFFTAAISSNSYLSPYESFNHPVVSLLAIDVARGENYDDARDLLIHFKNLHNSTPNFPTSININDILPVFLLCYDENSRSQFELCQALVKTLKKQLFVESILLPLWKYPTDIMKSLHQPIMSSLDENMLLLVQDNVFQLPLELINNIYDRVDILTNELMVPFMKRKISFWDETILQPRKSIFQNSKLFRRLMPRNNMSSGNNRPVTVNRDGVSYFSATSNEFLLRKLADWSFMLGDFKVAYGTYDLLSRDLENHFEYLASCLEWCALSVLMGAQSIVTVKMIKNDIDPLINRALKSYEFCALKAKDKKKTKELANANGVTKKATQETYSKQQKTLSPQSEPESEGPTAIVAGQPAQSYETRCMLLAAELFLSLSDTWTATPYAIKYLETILDECALGSLSKVLIWERLAYCYALRVDPRVSSLKAREILPTNPSLQSNVAEVQHVDEKSDSSTEEWDSSYKIKYDNIAAQGLSRRRKSALFELIAARKWSTCRQWKRASWCFQDIDQSFEDSTFAFREGLIIQRLQNLIEIHEGQSLQGDAK</sequence>
<dbReference type="GO" id="GO:1990072">
    <property type="term" value="C:TRAPPIII protein complex"/>
    <property type="evidence" value="ECO:0007669"/>
    <property type="project" value="TreeGrafter"/>
</dbReference>
<reference evidence="3" key="1">
    <citation type="submission" date="2016-03" db="EMBL/GenBank/DDBJ databases">
        <authorList>
            <person name="Devillers H."/>
        </authorList>
    </citation>
    <scope>NUCLEOTIDE SEQUENCE [LARGE SCALE GENOMIC DNA]</scope>
</reference>
<dbReference type="Pfam" id="PF12739">
    <property type="entry name" value="TRAPPC-Trs85"/>
    <property type="match status" value="1"/>
</dbReference>
<feature type="region of interest" description="Disordered" evidence="1">
    <location>
        <begin position="482"/>
        <end position="506"/>
    </location>
</feature>
<dbReference type="InterPro" id="IPR024420">
    <property type="entry name" value="TRAPP_III_complex_Trs85"/>
</dbReference>
<evidence type="ECO:0000313" key="2">
    <source>
        <dbReference type="EMBL" id="SCV04346.1"/>
    </source>
</evidence>
<gene>
    <name evidence="2" type="ORF">LAMI_0H15390G</name>
</gene>
<dbReference type="EMBL" id="LT598468">
    <property type="protein sequence ID" value="SCV04346.1"/>
    <property type="molecule type" value="Genomic_DNA"/>
</dbReference>
<evidence type="ECO:0000256" key="1">
    <source>
        <dbReference type="SAM" id="MobiDB-lite"/>
    </source>
</evidence>
<dbReference type="AlphaFoldDB" id="A0A1G4KIV6"/>
<keyword evidence="3" id="KW-1185">Reference proteome</keyword>
<organism evidence="2 3">
    <name type="scientific">Lachancea mirantina</name>
    <dbReference type="NCBI Taxonomy" id="1230905"/>
    <lineage>
        <taxon>Eukaryota</taxon>
        <taxon>Fungi</taxon>
        <taxon>Dikarya</taxon>
        <taxon>Ascomycota</taxon>
        <taxon>Saccharomycotina</taxon>
        <taxon>Saccharomycetes</taxon>
        <taxon>Saccharomycetales</taxon>
        <taxon>Saccharomycetaceae</taxon>
        <taxon>Lachancea</taxon>
    </lineage>
</organism>
<proteinExistence type="predicted"/>
<name>A0A1G4KIV6_9SACH</name>